<keyword evidence="1" id="KW-0472">Membrane</keyword>
<sequence>MRYILSLLTLAFLSTAPLIGMAHESDQSHEEPETLEKRAGSVNPVAVGIFGAAIAGAGGYFIWLKLKKK</sequence>
<feature type="transmembrane region" description="Helical" evidence="1">
    <location>
        <begin position="46"/>
        <end position="64"/>
    </location>
</feature>
<evidence type="ECO:0000313" key="4">
    <source>
        <dbReference type="Proteomes" id="UP000178869"/>
    </source>
</evidence>
<gene>
    <name evidence="3" type="ORF">A2828_02525</name>
</gene>
<feature type="chain" id="PRO_5009583885" description="Gram-positive cocci surface proteins LPxTG domain-containing protein" evidence="2">
    <location>
        <begin position="23"/>
        <end position="69"/>
    </location>
</feature>
<dbReference type="Proteomes" id="UP000178869">
    <property type="component" value="Unassembled WGS sequence"/>
</dbReference>
<evidence type="ECO:0000313" key="3">
    <source>
        <dbReference type="EMBL" id="OHA46747.1"/>
    </source>
</evidence>
<protein>
    <recommendedName>
        <fullName evidence="5">Gram-positive cocci surface proteins LPxTG domain-containing protein</fullName>
    </recommendedName>
</protein>
<organism evidence="3 4">
    <name type="scientific">Candidatus Terrybacteria bacterium RIFCSPHIGHO2_01_FULL_43_35</name>
    <dbReference type="NCBI Taxonomy" id="1802361"/>
    <lineage>
        <taxon>Bacteria</taxon>
        <taxon>Candidatus Terryibacteriota</taxon>
    </lineage>
</organism>
<feature type="signal peptide" evidence="2">
    <location>
        <begin position="1"/>
        <end position="22"/>
    </location>
</feature>
<comment type="caution">
    <text evidence="3">The sequence shown here is derived from an EMBL/GenBank/DDBJ whole genome shotgun (WGS) entry which is preliminary data.</text>
</comment>
<keyword evidence="1" id="KW-0812">Transmembrane</keyword>
<proteinExistence type="predicted"/>
<evidence type="ECO:0008006" key="5">
    <source>
        <dbReference type="Google" id="ProtNLM"/>
    </source>
</evidence>
<evidence type="ECO:0000256" key="1">
    <source>
        <dbReference type="SAM" id="Phobius"/>
    </source>
</evidence>
<keyword evidence="2" id="KW-0732">Signal</keyword>
<evidence type="ECO:0000256" key="2">
    <source>
        <dbReference type="SAM" id="SignalP"/>
    </source>
</evidence>
<accession>A0A1G2PEL1</accession>
<dbReference type="EMBL" id="MHSR01000013">
    <property type="protein sequence ID" value="OHA46747.1"/>
    <property type="molecule type" value="Genomic_DNA"/>
</dbReference>
<reference evidence="3 4" key="1">
    <citation type="journal article" date="2016" name="Nat. Commun.">
        <title>Thousands of microbial genomes shed light on interconnected biogeochemical processes in an aquifer system.</title>
        <authorList>
            <person name="Anantharaman K."/>
            <person name="Brown C.T."/>
            <person name="Hug L.A."/>
            <person name="Sharon I."/>
            <person name="Castelle C.J."/>
            <person name="Probst A.J."/>
            <person name="Thomas B.C."/>
            <person name="Singh A."/>
            <person name="Wilkins M.J."/>
            <person name="Karaoz U."/>
            <person name="Brodie E.L."/>
            <person name="Williams K.H."/>
            <person name="Hubbard S.S."/>
            <person name="Banfield J.F."/>
        </authorList>
    </citation>
    <scope>NUCLEOTIDE SEQUENCE [LARGE SCALE GENOMIC DNA]</scope>
</reference>
<name>A0A1G2PEL1_9BACT</name>
<keyword evidence="1" id="KW-1133">Transmembrane helix</keyword>
<dbReference type="AlphaFoldDB" id="A0A1G2PEL1"/>